<dbReference type="InterPro" id="IPR036291">
    <property type="entry name" value="NAD(P)-bd_dom_sf"/>
</dbReference>
<sequence length="307" mass="31438">MSRAITFDHLGSTDALTVSDVPEPQAGPGEVRVRVKVAGLNPVDWKILVYPQLGAAYGLGAFPSGNGNDFAGVVDQIGEGVEGWRIGDEVLGGSRFFAQADYLVADPAKLVAKPAGLSWEQAGGLDIAGRTAWASVAAQHHGKGDTVLVSAAAGGVGVLAAQLAKRAGATVIGSAGTDNHEFLRSLGIVPVEYGDGLVERIRGLAPDGVTAVLDNHGRATIEAGIALGVDPSRINSIADRAAVQEVGGTGIGGAEASIADLAVLAQLIADGEIEFPIDSSFPLERVREAYAKLQEGHARGKIVLVTE</sequence>
<protein>
    <submittedName>
        <fullName evidence="7">NADP-dependent oxidoreductase</fullName>
        <ecNumber evidence="7">1.-.-.-</ecNumber>
    </submittedName>
</protein>
<dbReference type="GO" id="GO:0016491">
    <property type="term" value="F:oxidoreductase activity"/>
    <property type="evidence" value="ECO:0007669"/>
    <property type="project" value="UniProtKB-KW"/>
</dbReference>
<dbReference type="CDD" id="cd05289">
    <property type="entry name" value="MDR_like_2"/>
    <property type="match status" value="1"/>
</dbReference>
<keyword evidence="8" id="KW-1185">Reference proteome</keyword>
<dbReference type="Proteomes" id="UP001596306">
    <property type="component" value="Unassembled WGS sequence"/>
</dbReference>
<evidence type="ECO:0000256" key="1">
    <source>
        <dbReference type="ARBA" id="ARBA00004496"/>
    </source>
</evidence>
<name>A0ABW1VKL5_9MICO</name>
<dbReference type="Pfam" id="PF13602">
    <property type="entry name" value="ADH_zinc_N_2"/>
    <property type="match status" value="1"/>
</dbReference>
<evidence type="ECO:0000256" key="5">
    <source>
        <dbReference type="ARBA" id="ARBA00022884"/>
    </source>
</evidence>
<accession>A0ABW1VKL5</accession>
<dbReference type="InterPro" id="IPR020843">
    <property type="entry name" value="ER"/>
</dbReference>
<gene>
    <name evidence="7" type="ORF">ACFQB0_14375</name>
</gene>
<evidence type="ECO:0000256" key="3">
    <source>
        <dbReference type="ARBA" id="ARBA00022490"/>
    </source>
</evidence>
<dbReference type="Gene3D" id="3.40.50.720">
    <property type="entry name" value="NAD(P)-binding Rossmann-like Domain"/>
    <property type="match status" value="1"/>
</dbReference>
<organism evidence="7 8">
    <name type="scientific">Luethyella okanaganae</name>
    <dbReference type="NCBI Taxonomy" id="69372"/>
    <lineage>
        <taxon>Bacteria</taxon>
        <taxon>Bacillati</taxon>
        <taxon>Actinomycetota</taxon>
        <taxon>Actinomycetes</taxon>
        <taxon>Micrococcales</taxon>
        <taxon>Microbacteriaceae</taxon>
        <taxon>Luethyella</taxon>
    </lineage>
</organism>
<dbReference type="RefSeq" id="WP_386732983.1">
    <property type="nucleotide sequence ID" value="NZ_JBHSTP010000004.1"/>
</dbReference>
<reference evidence="8" key="1">
    <citation type="journal article" date="2019" name="Int. J. Syst. Evol. Microbiol.">
        <title>The Global Catalogue of Microorganisms (GCM) 10K type strain sequencing project: providing services to taxonomists for standard genome sequencing and annotation.</title>
        <authorList>
            <consortium name="The Broad Institute Genomics Platform"/>
            <consortium name="The Broad Institute Genome Sequencing Center for Infectious Disease"/>
            <person name="Wu L."/>
            <person name="Ma J."/>
        </authorList>
    </citation>
    <scope>NUCLEOTIDE SEQUENCE [LARGE SCALE GENOMIC DNA]</scope>
    <source>
        <strain evidence="8">CCUG 43304</strain>
    </source>
</reference>
<keyword evidence="4" id="KW-0521">NADP</keyword>
<dbReference type="InterPro" id="IPR002364">
    <property type="entry name" value="Quin_OxRdtase/zeta-crystal_CS"/>
</dbReference>
<evidence type="ECO:0000313" key="8">
    <source>
        <dbReference type="Proteomes" id="UP001596306"/>
    </source>
</evidence>
<dbReference type="InterPro" id="IPR011032">
    <property type="entry name" value="GroES-like_sf"/>
</dbReference>
<dbReference type="InterPro" id="IPR013154">
    <property type="entry name" value="ADH-like_N"/>
</dbReference>
<dbReference type="EMBL" id="JBHSTP010000004">
    <property type="protein sequence ID" value="MFC6357294.1"/>
    <property type="molecule type" value="Genomic_DNA"/>
</dbReference>
<dbReference type="SUPFAM" id="SSF50129">
    <property type="entry name" value="GroES-like"/>
    <property type="match status" value="1"/>
</dbReference>
<comment type="caution">
    <text evidence="7">The sequence shown here is derived from an EMBL/GenBank/DDBJ whole genome shotgun (WGS) entry which is preliminary data.</text>
</comment>
<feature type="domain" description="Enoyl reductase (ER)" evidence="6">
    <location>
        <begin position="11"/>
        <end position="304"/>
    </location>
</feature>
<evidence type="ECO:0000313" key="7">
    <source>
        <dbReference type="EMBL" id="MFC6357294.1"/>
    </source>
</evidence>
<dbReference type="Gene3D" id="3.90.180.10">
    <property type="entry name" value="Medium-chain alcohol dehydrogenases, catalytic domain"/>
    <property type="match status" value="1"/>
</dbReference>
<dbReference type="SUPFAM" id="SSF51735">
    <property type="entry name" value="NAD(P)-binding Rossmann-fold domains"/>
    <property type="match status" value="1"/>
</dbReference>
<dbReference type="SMART" id="SM00829">
    <property type="entry name" value="PKS_ER"/>
    <property type="match status" value="1"/>
</dbReference>
<dbReference type="Pfam" id="PF08240">
    <property type="entry name" value="ADH_N"/>
    <property type="match status" value="1"/>
</dbReference>
<comment type="subunit">
    <text evidence="2">Homotetramer.</text>
</comment>
<proteinExistence type="predicted"/>
<keyword evidence="7" id="KW-0560">Oxidoreductase</keyword>
<dbReference type="EC" id="1.-.-.-" evidence="7"/>
<dbReference type="InterPro" id="IPR051603">
    <property type="entry name" value="Zinc-ADH_QOR/CCCR"/>
</dbReference>
<dbReference type="PROSITE" id="PS01162">
    <property type="entry name" value="QOR_ZETA_CRYSTAL"/>
    <property type="match status" value="1"/>
</dbReference>
<comment type="subcellular location">
    <subcellularLocation>
        <location evidence="1">Cytoplasm</location>
    </subcellularLocation>
</comment>
<evidence type="ECO:0000259" key="6">
    <source>
        <dbReference type="SMART" id="SM00829"/>
    </source>
</evidence>
<keyword evidence="3" id="KW-0963">Cytoplasm</keyword>
<dbReference type="PANTHER" id="PTHR44154:SF1">
    <property type="entry name" value="QUINONE OXIDOREDUCTASE"/>
    <property type="match status" value="1"/>
</dbReference>
<evidence type="ECO:0000256" key="2">
    <source>
        <dbReference type="ARBA" id="ARBA00011881"/>
    </source>
</evidence>
<evidence type="ECO:0000256" key="4">
    <source>
        <dbReference type="ARBA" id="ARBA00022857"/>
    </source>
</evidence>
<dbReference type="PANTHER" id="PTHR44154">
    <property type="entry name" value="QUINONE OXIDOREDUCTASE"/>
    <property type="match status" value="1"/>
</dbReference>
<keyword evidence="5" id="KW-0694">RNA-binding</keyword>